<accession>A0A556AJ70</accession>
<dbReference type="InterPro" id="IPR004839">
    <property type="entry name" value="Aminotransferase_I/II_large"/>
</dbReference>
<dbReference type="Gene3D" id="3.90.1150.10">
    <property type="entry name" value="Aspartate Aminotransferase, domain 1"/>
    <property type="match status" value="1"/>
</dbReference>
<dbReference type="CDD" id="cd00609">
    <property type="entry name" value="AAT_like"/>
    <property type="match status" value="1"/>
</dbReference>
<keyword evidence="5" id="KW-0663">Pyridoxal phosphate</keyword>
<evidence type="ECO:0000313" key="8">
    <source>
        <dbReference type="EMBL" id="TSH92937.1"/>
    </source>
</evidence>
<dbReference type="InterPro" id="IPR015422">
    <property type="entry name" value="PyrdxlP-dep_Trfase_small"/>
</dbReference>
<evidence type="ECO:0000313" key="9">
    <source>
        <dbReference type="Proteomes" id="UP000318405"/>
    </source>
</evidence>
<dbReference type="GO" id="GO:0030170">
    <property type="term" value="F:pyridoxal phosphate binding"/>
    <property type="evidence" value="ECO:0007669"/>
    <property type="project" value="InterPro"/>
</dbReference>
<dbReference type="Proteomes" id="UP000318405">
    <property type="component" value="Unassembled WGS sequence"/>
</dbReference>
<dbReference type="RefSeq" id="WP_143949303.1">
    <property type="nucleotide sequence ID" value="NZ_BAABMB010000001.1"/>
</dbReference>
<dbReference type="InterPro" id="IPR015424">
    <property type="entry name" value="PyrdxlP-dep_Trfase"/>
</dbReference>
<dbReference type="AlphaFoldDB" id="A0A556AJ70"/>
<evidence type="ECO:0000256" key="5">
    <source>
        <dbReference type="ARBA" id="ARBA00022898"/>
    </source>
</evidence>
<dbReference type="PANTHER" id="PTHR46383:SF1">
    <property type="entry name" value="ASPARTATE AMINOTRANSFERASE"/>
    <property type="match status" value="1"/>
</dbReference>
<reference evidence="8 9" key="1">
    <citation type="submission" date="2019-07" db="EMBL/GenBank/DDBJ databases">
        <title>Qingshengfaniella alkalisoli gen. nov., sp. nov., isolated from saline soil.</title>
        <authorList>
            <person name="Xu L."/>
            <person name="Huang X.-X."/>
            <person name="Sun J.-Q."/>
        </authorList>
    </citation>
    <scope>NUCLEOTIDE SEQUENCE [LARGE SCALE GENOMIC DNA]</scope>
    <source>
        <strain evidence="8 9">DSM 27279</strain>
    </source>
</reference>
<evidence type="ECO:0000259" key="7">
    <source>
        <dbReference type="Pfam" id="PF00155"/>
    </source>
</evidence>
<feature type="domain" description="Aminotransferase class I/classII large" evidence="7">
    <location>
        <begin position="32"/>
        <end position="383"/>
    </location>
</feature>
<dbReference type="Pfam" id="PF00155">
    <property type="entry name" value="Aminotran_1_2"/>
    <property type="match status" value="1"/>
</dbReference>
<dbReference type="PROSITE" id="PS00105">
    <property type="entry name" value="AA_TRANSFER_CLASS_1"/>
    <property type="match status" value="1"/>
</dbReference>
<evidence type="ECO:0000256" key="6">
    <source>
        <dbReference type="RuleBase" id="RU000481"/>
    </source>
</evidence>
<dbReference type="GO" id="GO:0006520">
    <property type="term" value="P:amino acid metabolic process"/>
    <property type="evidence" value="ECO:0007669"/>
    <property type="project" value="InterPro"/>
</dbReference>
<dbReference type="SUPFAM" id="SSF53383">
    <property type="entry name" value="PLP-dependent transferases"/>
    <property type="match status" value="1"/>
</dbReference>
<evidence type="ECO:0000256" key="1">
    <source>
        <dbReference type="ARBA" id="ARBA00001933"/>
    </source>
</evidence>
<dbReference type="EC" id="2.6.1.-" evidence="6"/>
<evidence type="ECO:0000256" key="3">
    <source>
        <dbReference type="ARBA" id="ARBA00022576"/>
    </source>
</evidence>
<keyword evidence="4 6" id="KW-0808">Transferase</keyword>
<organism evidence="8 9">
    <name type="scientific">Verticiella sediminum</name>
    <dbReference type="NCBI Taxonomy" id="1247510"/>
    <lineage>
        <taxon>Bacteria</taxon>
        <taxon>Pseudomonadati</taxon>
        <taxon>Pseudomonadota</taxon>
        <taxon>Betaproteobacteria</taxon>
        <taxon>Burkholderiales</taxon>
        <taxon>Alcaligenaceae</taxon>
        <taxon>Verticiella</taxon>
    </lineage>
</organism>
<dbReference type="GO" id="GO:0008483">
    <property type="term" value="F:transaminase activity"/>
    <property type="evidence" value="ECO:0007669"/>
    <property type="project" value="UniProtKB-KW"/>
</dbReference>
<dbReference type="InterPro" id="IPR015421">
    <property type="entry name" value="PyrdxlP-dep_Trfase_major"/>
</dbReference>
<dbReference type="OrthoDB" id="9803354at2"/>
<dbReference type="FunFam" id="3.40.640.10:FF:000033">
    <property type="entry name" value="Aspartate aminotransferase"/>
    <property type="match status" value="1"/>
</dbReference>
<sequence>MNLQSRLLAAVSSSQSIATAQRARDLIAQGHDIVSVTIGEPDFPTPPAVIEAAFAAARQGATRYTPVPGTAALRCAIAGKFVSENGMAYDPDGEVFVATGAKQVIYDALTATLNPDDEVVVFAPYWVSYPTIARLCGATPVIVATRAENGFVPTAEELASALTPRTRWVMLNYPNNPTGAVATRAQYEALAQVLEARPDVFVLSDEIYEHIRYDDRPFTSFGSVSEAMRTRTLVVNGVSKAYGMTGWRIGYAGGPRPLIAAMAKLQSHVTGGASAIGQAAALAALGSDPGLLRERAAEYRARRDLVLNRLANCPALEALEPKGAFYVFVRMLDAARTGGKAVDEFLLDHGVAVIAGDGFGAPGWFRISIATSIEELERACARIVAAFGA</sequence>
<name>A0A556AJ70_9BURK</name>
<comment type="similarity">
    <text evidence="2 6">Belongs to the class-I pyridoxal-phosphate-dependent aminotransferase family.</text>
</comment>
<keyword evidence="3 6" id="KW-0032">Aminotransferase</keyword>
<keyword evidence="9" id="KW-1185">Reference proteome</keyword>
<dbReference type="EMBL" id="VLTJ01000029">
    <property type="protein sequence ID" value="TSH92937.1"/>
    <property type="molecule type" value="Genomic_DNA"/>
</dbReference>
<comment type="cofactor">
    <cofactor evidence="1 6">
        <name>pyridoxal 5'-phosphate</name>
        <dbReference type="ChEBI" id="CHEBI:597326"/>
    </cofactor>
</comment>
<dbReference type="PANTHER" id="PTHR46383">
    <property type="entry name" value="ASPARTATE AMINOTRANSFERASE"/>
    <property type="match status" value="1"/>
</dbReference>
<evidence type="ECO:0000256" key="4">
    <source>
        <dbReference type="ARBA" id="ARBA00022679"/>
    </source>
</evidence>
<comment type="caution">
    <text evidence="8">The sequence shown here is derived from an EMBL/GenBank/DDBJ whole genome shotgun (WGS) entry which is preliminary data.</text>
</comment>
<evidence type="ECO:0000256" key="2">
    <source>
        <dbReference type="ARBA" id="ARBA00007441"/>
    </source>
</evidence>
<dbReference type="InterPro" id="IPR004838">
    <property type="entry name" value="NHTrfase_class1_PyrdxlP-BS"/>
</dbReference>
<dbReference type="Gene3D" id="3.40.640.10">
    <property type="entry name" value="Type I PLP-dependent aspartate aminotransferase-like (Major domain)"/>
    <property type="match status" value="1"/>
</dbReference>
<gene>
    <name evidence="8" type="ORF">FOZ76_16245</name>
</gene>
<protein>
    <recommendedName>
        <fullName evidence="6">Aminotransferase</fullName>
        <ecNumber evidence="6">2.6.1.-</ecNumber>
    </recommendedName>
</protein>
<dbReference type="InterPro" id="IPR050596">
    <property type="entry name" value="AspAT/PAT-like"/>
</dbReference>
<proteinExistence type="inferred from homology"/>